<reference evidence="3" key="1">
    <citation type="journal article" date="2019" name="Nat. Med.">
        <title>A library of human gut bacterial isolates paired with longitudinal multiomics data enables mechanistic microbiome research.</title>
        <authorList>
            <person name="Poyet M."/>
            <person name="Groussin M."/>
            <person name="Gibbons S.M."/>
            <person name="Avila-Pacheco J."/>
            <person name="Jiang X."/>
            <person name="Kearney S.M."/>
            <person name="Perrotta A.R."/>
            <person name="Berdy B."/>
            <person name="Zhao S."/>
            <person name="Lieberman T.D."/>
            <person name="Swanson P.K."/>
            <person name="Smith M."/>
            <person name="Roesemann S."/>
            <person name="Alexander J.E."/>
            <person name="Rich S.A."/>
            <person name="Livny J."/>
            <person name="Vlamakis H."/>
            <person name="Clish C."/>
            <person name="Bullock K."/>
            <person name="Deik A."/>
            <person name="Scott J."/>
            <person name="Pierce K.A."/>
            <person name="Xavier R.J."/>
            <person name="Alm E.J."/>
        </authorList>
    </citation>
    <scope>NUCLEOTIDE SEQUENCE</scope>
    <source>
        <strain evidence="3">BIOML-A4</strain>
    </source>
</reference>
<dbReference type="InterPro" id="IPR038461">
    <property type="entry name" value="Schlafen_AlbA_2_dom_sf"/>
</dbReference>
<protein>
    <submittedName>
        <fullName evidence="3">Transcriptional regulator</fullName>
    </submittedName>
</protein>
<dbReference type="AlphaFoldDB" id="A0A6G1ZFL7"/>
<feature type="domain" description="Filamentation induced by cAMP protein Fic-like C-terminal" evidence="2">
    <location>
        <begin position="421"/>
        <end position="482"/>
    </location>
</feature>
<dbReference type="Gene3D" id="3.30.950.30">
    <property type="entry name" value="Schlafen, AAA domain"/>
    <property type="match status" value="1"/>
</dbReference>
<dbReference type="InterPro" id="IPR038475">
    <property type="entry name" value="RecG_C_sf"/>
</dbReference>
<comment type="caution">
    <text evidence="3">The sequence shown here is derived from an EMBL/GenBank/DDBJ whole genome shotgun (WGS) entry which is preliminary data.</text>
</comment>
<sequence>MITKEELQQLLMSTETFRVERTVSTNNMDKFCEAICAFSNDIPDSRQNGYLILGANDDGSLSGLKVDDALLKKIAAIRSDGNILPLPVMNVDRFEFPGGDLLVAEVQPSFFPPVRYRGRTFIRIGPRKDIASEAEERILTERRTANMATFDITPCIQASIEDILVDKIKQDYLPKAIDAEILASDTRDIKEQMASLCLYDIEHDCPTYAAIVLFGKTPKRFLPGDYIQFVKFKGLDKAAEIEDERAFNKCFAELLPQLDVFIEYSIVKKRPVPVSVLREKMVSNYPYWAIRELMMNALMHRDFQTNMPVRLYQYNDRIEIMNPGGLYGKARPENFPTVNDYRNPIISEAMKVMGYVNKFNRGIDRVQRMLLDNGSPQAQFDVNKLTVFEVVVNECKAANSETTEQVTIPVTVPVTVPLTMPVEELLGVFQGEMSRTELMNILNLKNKAHFKTEYIRKALELGVIEMTQPDSPNSPTQKYRLTEKGKLLVK</sequence>
<dbReference type="GeneID" id="69979611"/>
<organism evidence="3">
    <name type="scientific">Parabacteroides goldsteinii</name>
    <dbReference type="NCBI Taxonomy" id="328812"/>
    <lineage>
        <taxon>Bacteria</taxon>
        <taxon>Pseudomonadati</taxon>
        <taxon>Bacteroidota</taxon>
        <taxon>Bacteroidia</taxon>
        <taxon>Bacteroidales</taxon>
        <taxon>Tannerellaceae</taxon>
        <taxon>Parabacteroides</taxon>
    </lineage>
</organism>
<dbReference type="PANTHER" id="PTHR30595">
    <property type="entry name" value="GLPR-RELATED TRANSCRIPTIONAL REPRESSOR"/>
    <property type="match status" value="1"/>
</dbReference>
<evidence type="ECO:0000259" key="1">
    <source>
        <dbReference type="Pfam" id="PF04326"/>
    </source>
</evidence>
<dbReference type="InterPro" id="IPR049514">
    <property type="entry name" value="Fic-like_C"/>
</dbReference>
<accession>A0A6G1ZFL7</accession>
<feature type="domain" description="Schlafen AlbA-2" evidence="1">
    <location>
        <begin position="22"/>
        <end position="130"/>
    </location>
</feature>
<dbReference type="RefSeq" id="WP_010799870.1">
    <property type="nucleotide sequence ID" value="NZ_CAJLDJ010000032.1"/>
</dbReference>
<dbReference type="Pfam" id="PF21247">
    <property type="entry name" value="Fic-like_C"/>
    <property type="match status" value="1"/>
</dbReference>
<name>A0A6G1ZFL7_9BACT</name>
<dbReference type="Gene3D" id="3.30.565.60">
    <property type="match status" value="1"/>
</dbReference>
<gene>
    <name evidence="3" type="ORF">GKE01_14200</name>
</gene>
<dbReference type="EMBL" id="WKLP01000020">
    <property type="protein sequence ID" value="MRY12612.1"/>
    <property type="molecule type" value="Genomic_DNA"/>
</dbReference>
<dbReference type="InterPro" id="IPR007421">
    <property type="entry name" value="Schlafen_AlbA_2_dom"/>
</dbReference>
<evidence type="ECO:0000259" key="2">
    <source>
        <dbReference type="Pfam" id="PF21247"/>
    </source>
</evidence>
<dbReference type="Pfam" id="PF13749">
    <property type="entry name" value="HATPase_c_4"/>
    <property type="match status" value="1"/>
</dbReference>
<evidence type="ECO:0000313" key="3">
    <source>
        <dbReference type="EMBL" id="MRY12612.1"/>
    </source>
</evidence>
<dbReference type="PANTHER" id="PTHR30595:SF6">
    <property type="entry name" value="SCHLAFEN ALBA-2 DOMAIN-CONTAINING PROTEIN"/>
    <property type="match status" value="1"/>
</dbReference>
<proteinExistence type="predicted"/>
<dbReference type="Pfam" id="PF04326">
    <property type="entry name" value="SLFN_AlbA_2"/>
    <property type="match status" value="1"/>
</dbReference>